<dbReference type="InterPro" id="IPR036291">
    <property type="entry name" value="NAD(P)-bd_dom_sf"/>
</dbReference>
<dbReference type="Pfam" id="PF22725">
    <property type="entry name" value="GFO_IDH_MocA_C3"/>
    <property type="match status" value="1"/>
</dbReference>
<dbReference type="Gene3D" id="3.40.50.720">
    <property type="entry name" value="NAD(P)-binding Rossmann-like Domain"/>
    <property type="match status" value="1"/>
</dbReference>
<dbReference type="PANTHER" id="PTHR46368:SF10">
    <property type="entry name" value="GFO_IDH_MOCA-LIKE OXIDOREDUCTASE N-TERMINAL DOMAIN-CONTAINING PROTEIN"/>
    <property type="match status" value="1"/>
</dbReference>
<name>M8BFV2_AEGTA</name>
<dbReference type="GO" id="GO:0000166">
    <property type="term" value="F:nucleotide binding"/>
    <property type="evidence" value="ECO:0007669"/>
    <property type="project" value="InterPro"/>
</dbReference>
<organism evidence="4">
    <name type="scientific">Aegilops tauschii</name>
    <name type="common">Tausch's goatgrass</name>
    <name type="synonym">Aegilops squarrosa</name>
    <dbReference type="NCBI Taxonomy" id="37682"/>
    <lineage>
        <taxon>Eukaryota</taxon>
        <taxon>Viridiplantae</taxon>
        <taxon>Streptophyta</taxon>
        <taxon>Embryophyta</taxon>
        <taxon>Tracheophyta</taxon>
        <taxon>Spermatophyta</taxon>
        <taxon>Magnoliopsida</taxon>
        <taxon>Liliopsida</taxon>
        <taxon>Poales</taxon>
        <taxon>Poaceae</taxon>
        <taxon>BOP clade</taxon>
        <taxon>Pooideae</taxon>
        <taxon>Triticodae</taxon>
        <taxon>Triticeae</taxon>
        <taxon>Triticinae</taxon>
        <taxon>Aegilops</taxon>
    </lineage>
</organism>
<dbReference type="Gene3D" id="3.30.360.10">
    <property type="entry name" value="Dihydrodipicolinate Reductase, domain 2"/>
    <property type="match status" value="1"/>
</dbReference>
<evidence type="ECO:0000256" key="1">
    <source>
        <dbReference type="ARBA" id="ARBA00010928"/>
    </source>
</evidence>
<reference evidence="4" key="1">
    <citation type="submission" date="2015-06" db="UniProtKB">
        <authorList>
            <consortium name="EnsemblPlants"/>
        </authorList>
    </citation>
    <scope>IDENTIFICATION</scope>
</reference>
<sequence>MEYKLGGTAFAVGTTSDPNPNKKKKGKKAKARGPTFSTFEDILLVKVWLATTMDPICCIEQKGNKYWEKIWKEYHDQKENVESHPIVTNRNWHLSNIDGASFKGNHCWIILNGVPKWAQLVIDLKAGKKRNDGLNSHQSIGLDDEEDDIVVENGSAIVAKDNLQVMGNNLSSAIFLDNFGKCNPRKVRASENGALAADNGLRSGTRIHGSYEALLDDPDVDAVYMPLPTSLHVKWATAAAERGKHLLLEKPTAPCAADLEPILAACEANGVQFMDSTMWMHHPRTAKMRQLVADQDTIGDVRFINTMVSFLANEDFLQNDIRVKPDLDGLGVLGDIGWYCIRGILWAVDYELPKNVVALHHPVKNQAGVLLACGASLYWADGKVATFHCSFLTNLTMDLTVVGTNGTIHVTDLVIPYEEKSAPFSVASKTNFAELSTGWDPHPSKHVVTTDLPQEGLMVQEFCRLVQGIRDAGVKPEGKWPGITRKTQIVVDAVKASIDNGFESVDVAS</sequence>
<dbReference type="SUPFAM" id="SSF55347">
    <property type="entry name" value="Glyceraldehyde-3-phosphate dehydrogenase-like, C-terminal domain"/>
    <property type="match status" value="1"/>
</dbReference>
<dbReference type="EnsemblPlants" id="EMT23800">
    <property type="protein sequence ID" value="EMT23800"/>
    <property type="gene ID" value="F775_03146"/>
</dbReference>
<comment type="similarity">
    <text evidence="1">Belongs to the Gfo/Idh/MocA family.</text>
</comment>
<dbReference type="InterPro" id="IPR055170">
    <property type="entry name" value="GFO_IDH_MocA-like_dom"/>
</dbReference>
<evidence type="ECO:0000259" key="3">
    <source>
        <dbReference type="Pfam" id="PF22725"/>
    </source>
</evidence>
<proteinExistence type="inferred from homology"/>
<dbReference type="Pfam" id="PF01408">
    <property type="entry name" value="GFO_IDH_MocA"/>
    <property type="match status" value="1"/>
</dbReference>
<evidence type="ECO:0000259" key="2">
    <source>
        <dbReference type="Pfam" id="PF01408"/>
    </source>
</evidence>
<protein>
    <submittedName>
        <fullName evidence="4">Putative oxidoreductase</fullName>
    </submittedName>
</protein>
<dbReference type="PANTHER" id="PTHR46368">
    <property type="match status" value="1"/>
</dbReference>
<evidence type="ECO:0000313" key="4">
    <source>
        <dbReference type="EnsemblPlants" id="EMT23800"/>
    </source>
</evidence>
<accession>M8BFV2</accession>
<dbReference type="InterPro" id="IPR000683">
    <property type="entry name" value="Gfo/Idh/MocA-like_OxRdtase_N"/>
</dbReference>
<dbReference type="AlphaFoldDB" id="M8BFV2"/>
<feature type="domain" description="Gfo/Idh/MocA-like oxidoreductase N-terminal" evidence="2">
    <location>
        <begin position="209"/>
        <end position="274"/>
    </location>
</feature>
<feature type="domain" description="GFO/IDH/MocA-like oxidoreductase" evidence="3">
    <location>
        <begin position="286"/>
        <end position="408"/>
    </location>
</feature>
<dbReference type="SUPFAM" id="SSF51735">
    <property type="entry name" value="NAD(P)-binding Rossmann-fold domains"/>
    <property type="match status" value="1"/>
</dbReference>